<evidence type="ECO:0000313" key="1">
    <source>
        <dbReference type="EMBL" id="KUN81591.1"/>
    </source>
</evidence>
<dbReference type="Proteomes" id="UP000053024">
    <property type="component" value="Unassembled WGS sequence"/>
</dbReference>
<protein>
    <recommendedName>
        <fullName evidence="3">Acetoacetate decarboxylase</fullName>
    </recommendedName>
</protein>
<evidence type="ECO:0008006" key="3">
    <source>
        <dbReference type="Google" id="ProtNLM"/>
    </source>
</evidence>
<organism evidence="1 2">
    <name type="scientific">Streptomyces bungoensis</name>
    <dbReference type="NCBI Taxonomy" id="285568"/>
    <lineage>
        <taxon>Bacteria</taxon>
        <taxon>Bacillati</taxon>
        <taxon>Actinomycetota</taxon>
        <taxon>Actinomycetes</taxon>
        <taxon>Kitasatosporales</taxon>
        <taxon>Streptomycetaceae</taxon>
        <taxon>Streptomyces</taxon>
    </lineage>
</organism>
<reference evidence="1 2" key="1">
    <citation type="submission" date="2015-10" db="EMBL/GenBank/DDBJ databases">
        <title>Draft genome sequence of Streptomyces bungoensis DSM 41781, type strain for the species Streptomyces bungoensis.</title>
        <authorList>
            <person name="Ruckert C."/>
            <person name="Winkler A."/>
            <person name="Kalinowski J."/>
            <person name="Kampfer P."/>
            <person name="Glaeser S."/>
        </authorList>
    </citation>
    <scope>NUCLEOTIDE SEQUENCE [LARGE SCALE GENOMIC DNA]</scope>
    <source>
        <strain evidence="1 2">DSM 41781</strain>
    </source>
</reference>
<dbReference type="OrthoDB" id="834556at2"/>
<evidence type="ECO:0000313" key="2">
    <source>
        <dbReference type="Proteomes" id="UP000053024"/>
    </source>
</evidence>
<dbReference type="Gene3D" id="2.40.400.10">
    <property type="entry name" value="Acetoacetate decarboxylase-like"/>
    <property type="match status" value="1"/>
</dbReference>
<dbReference type="STRING" id="285568.AQJ66_23795"/>
<dbReference type="Pfam" id="PF06314">
    <property type="entry name" value="ADC"/>
    <property type="match status" value="1"/>
</dbReference>
<gene>
    <name evidence="1" type="ORF">AQJ66_23795</name>
</gene>
<dbReference type="SUPFAM" id="SSF160104">
    <property type="entry name" value="Acetoacetate decarboxylase-like"/>
    <property type="match status" value="1"/>
</dbReference>
<dbReference type="InterPro" id="IPR010451">
    <property type="entry name" value="Acetoacetate_decarboxylase"/>
</dbReference>
<keyword evidence="2" id="KW-1185">Reference proteome</keyword>
<accession>A0A101SWX6</accession>
<proteinExistence type="predicted"/>
<dbReference type="GO" id="GO:0016829">
    <property type="term" value="F:lyase activity"/>
    <property type="evidence" value="ECO:0007669"/>
    <property type="project" value="InterPro"/>
</dbReference>
<name>A0A101SWX6_9ACTN</name>
<sequence length="205" mass="22853">MHVALWLVPGDDLPRWPLPEGVHAVSPGGRRRLLVTFWVDYRSGGDLAYRELLVAVVVRRAARLAATAVQVWVDDERSLAGGRRLWAIPKEPATFDFQPLPLTRHRARGLRAAMTLEGPSRGEPDASVRCQDLLRLPLRLSVRAHLLQRRDDGTVCRVPLRLAGRPSLSRTRLRVRPDGPLAHLSGHRPVAAVSLRDFRFTVGSA</sequence>
<dbReference type="AlphaFoldDB" id="A0A101SWX6"/>
<dbReference type="EMBL" id="LMWX01000040">
    <property type="protein sequence ID" value="KUN81591.1"/>
    <property type="molecule type" value="Genomic_DNA"/>
</dbReference>
<dbReference type="InterPro" id="IPR023375">
    <property type="entry name" value="ADC_dom_sf"/>
</dbReference>
<comment type="caution">
    <text evidence="1">The sequence shown here is derived from an EMBL/GenBank/DDBJ whole genome shotgun (WGS) entry which is preliminary data.</text>
</comment>